<dbReference type="GO" id="GO:0016020">
    <property type="term" value="C:membrane"/>
    <property type="evidence" value="ECO:0007669"/>
    <property type="project" value="TreeGrafter"/>
</dbReference>
<dbReference type="AlphaFoldDB" id="A0A4Z1I1R2"/>
<evidence type="ECO:0000313" key="4">
    <source>
        <dbReference type="Proteomes" id="UP000297527"/>
    </source>
</evidence>
<dbReference type="SUPFAM" id="SSF52540">
    <property type="entry name" value="P-loop containing nucleoside triphosphate hydrolases"/>
    <property type="match status" value="1"/>
</dbReference>
<comment type="caution">
    <text evidence="3">The sequence shown here is derived from an EMBL/GenBank/DDBJ whole genome shotgun (WGS) entry which is preliminary data.</text>
</comment>
<proteinExistence type="predicted"/>
<protein>
    <recommendedName>
        <fullName evidence="5">ABC transporter domain-containing protein</fullName>
    </recommendedName>
</protein>
<evidence type="ECO:0000256" key="2">
    <source>
        <dbReference type="ARBA" id="ARBA00022840"/>
    </source>
</evidence>
<keyword evidence="4" id="KW-1185">Reference proteome</keyword>
<evidence type="ECO:0000313" key="3">
    <source>
        <dbReference type="EMBL" id="TGO55431.1"/>
    </source>
</evidence>
<reference evidence="3 4" key="1">
    <citation type="submission" date="2017-12" db="EMBL/GenBank/DDBJ databases">
        <title>Comparative genomics of Botrytis spp.</title>
        <authorList>
            <person name="Valero-Jimenez C.A."/>
            <person name="Tapia P."/>
            <person name="Veloso J."/>
            <person name="Silva-Moreno E."/>
            <person name="Staats M."/>
            <person name="Valdes J.H."/>
            <person name="Van Kan J.A.L."/>
        </authorList>
    </citation>
    <scope>NUCLEOTIDE SEQUENCE [LARGE SCALE GENOMIC DNA]</scope>
    <source>
        <strain evidence="3 4">MUCL11595</strain>
    </source>
</reference>
<dbReference type="PANTHER" id="PTHR24223:SF269">
    <property type="entry name" value="ABC MULTIDRUG TRANSPORTER (EUROFUNG)-RELATED"/>
    <property type="match status" value="1"/>
</dbReference>
<accession>A0A4Z1I1R2</accession>
<evidence type="ECO:0000256" key="1">
    <source>
        <dbReference type="ARBA" id="ARBA00022741"/>
    </source>
</evidence>
<gene>
    <name evidence="3" type="ORF">BCON_0092g00140</name>
</gene>
<dbReference type="EMBL" id="PQXN01000092">
    <property type="protein sequence ID" value="TGO55431.1"/>
    <property type="molecule type" value="Genomic_DNA"/>
</dbReference>
<organism evidence="3 4">
    <name type="scientific">Botryotinia convoluta</name>
    <dbReference type="NCBI Taxonomy" id="54673"/>
    <lineage>
        <taxon>Eukaryota</taxon>
        <taxon>Fungi</taxon>
        <taxon>Dikarya</taxon>
        <taxon>Ascomycota</taxon>
        <taxon>Pezizomycotina</taxon>
        <taxon>Leotiomycetes</taxon>
        <taxon>Helotiales</taxon>
        <taxon>Sclerotiniaceae</taxon>
        <taxon>Botryotinia</taxon>
    </lineage>
</organism>
<dbReference type="OrthoDB" id="6500128at2759"/>
<evidence type="ECO:0008006" key="5">
    <source>
        <dbReference type="Google" id="ProtNLM"/>
    </source>
</evidence>
<dbReference type="InterPro" id="IPR050173">
    <property type="entry name" value="ABC_transporter_C-like"/>
</dbReference>
<dbReference type="Proteomes" id="UP000297527">
    <property type="component" value="Unassembled WGS sequence"/>
</dbReference>
<dbReference type="InterPro" id="IPR027417">
    <property type="entry name" value="P-loop_NTPase"/>
</dbReference>
<sequence length="81" mass="8789">MMQRIIREVFRGCTILVVAHRLDSIMDSERIVVLERGRFVEVGSPGELLGREGTFAGLCGAGGRVSEGEGEGQVANEWQAV</sequence>
<dbReference type="GO" id="GO:0005524">
    <property type="term" value="F:ATP binding"/>
    <property type="evidence" value="ECO:0007669"/>
    <property type="project" value="UniProtKB-KW"/>
</dbReference>
<dbReference type="GO" id="GO:0042626">
    <property type="term" value="F:ATPase-coupled transmembrane transporter activity"/>
    <property type="evidence" value="ECO:0007669"/>
    <property type="project" value="TreeGrafter"/>
</dbReference>
<dbReference type="PANTHER" id="PTHR24223">
    <property type="entry name" value="ATP-BINDING CASSETTE SUB-FAMILY C"/>
    <property type="match status" value="1"/>
</dbReference>
<keyword evidence="2" id="KW-0067">ATP-binding</keyword>
<name>A0A4Z1I1R2_9HELO</name>
<dbReference type="Gene3D" id="3.40.50.300">
    <property type="entry name" value="P-loop containing nucleotide triphosphate hydrolases"/>
    <property type="match status" value="1"/>
</dbReference>
<keyword evidence="1" id="KW-0547">Nucleotide-binding</keyword>